<comment type="similarity">
    <text evidence="1">Belongs to the AHA1 family.</text>
</comment>
<sequence length="170" mass="18994">MNAENTDNTINTDRTATDSNSAQAEEPGFTIVREFAAPRARVWEAWTNPDVMARWFHPETLVTPRESVSVDLRVGGEYTYTMRIPDTGQEFPTAGKYLRIDEPDRLDFTWGSPGEVDEAPRVSIELDELDAGRTRMTFTLTGLPDDSGSDESVYDGWSSAFSELDTELSS</sequence>
<reference evidence="4 5" key="1">
    <citation type="submission" date="2024-07" db="EMBL/GenBank/DDBJ databases">
        <title>Mealworm larvae gut microbial communities from Newark, Delaware, USA.</title>
        <authorList>
            <person name="Blenner M."/>
        </authorList>
    </citation>
    <scope>NUCLEOTIDE SEQUENCE [LARGE SCALE GENOMIC DNA]</scope>
    <source>
        <strain evidence="4 5">UD i117</strain>
    </source>
</reference>
<organism evidence="4 5">
    <name type="scientific">Brevibacterium epidermidis</name>
    <dbReference type="NCBI Taxonomy" id="1698"/>
    <lineage>
        <taxon>Bacteria</taxon>
        <taxon>Bacillati</taxon>
        <taxon>Actinomycetota</taxon>
        <taxon>Actinomycetes</taxon>
        <taxon>Micrococcales</taxon>
        <taxon>Brevibacteriaceae</taxon>
        <taxon>Brevibacterium</taxon>
    </lineage>
</organism>
<dbReference type="Gene3D" id="3.30.530.20">
    <property type="match status" value="1"/>
</dbReference>
<dbReference type="Pfam" id="PF08327">
    <property type="entry name" value="AHSA1"/>
    <property type="match status" value="1"/>
</dbReference>
<feature type="domain" description="Activator of Hsp90 ATPase homologue 1/2-like C-terminal" evidence="3">
    <location>
        <begin position="37"/>
        <end position="168"/>
    </location>
</feature>
<comment type="caution">
    <text evidence="4">The sequence shown here is derived from an EMBL/GenBank/DDBJ whole genome shotgun (WGS) entry which is preliminary data.</text>
</comment>
<evidence type="ECO:0000313" key="5">
    <source>
        <dbReference type="Proteomes" id="UP001565435"/>
    </source>
</evidence>
<dbReference type="SUPFAM" id="SSF55961">
    <property type="entry name" value="Bet v1-like"/>
    <property type="match status" value="1"/>
</dbReference>
<evidence type="ECO:0000259" key="3">
    <source>
        <dbReference type="Pfam" id="PF08327"/>
    </source>
</evidence>
<keyword evidence="5" id="KW-1185">Reference proteome</keyword>
<proteinExistence type="inferred from homology"/>
<gene>
    <name evidence="4" type="ORF">ABH903_001953</name>
</gene>
<name>A0ABV4EKH7_BREEP</name>
<dbReference type="Proteomes" id="UP001565435">
    <property type="component" value="Unassembled WGS sequence"/>
</dbReference>
<dbReference type="EMBL" id="JBGBYS010000010">
    <property type="protein sequence ID" value="MEY9258930.1"/>
    <property type="molecule type" value="Genomic_DNA"/>
</dbReference>
<dbReference type="CDD" id="cd07814">
    <property type="entry name" value="SRPBCC_CalC_Aha1-like"/>
    <property type="match status" value="1"/>
</dbReference>
<protein>
    <submittedName>
        <fullName evidence="4">Uncharacterized protein YndB with AHSA1/START domain</fullName>
    </submittedName>
</protein>
<feature type="region of interest" description="Disordered" evidence="2">
    <location>
        <begin position="1"/>
        <end position="27"/>
    </location>
</feature>
<evidence type="ECO:0000313" key="4">
    <source>
        <dbReference type="EMBL" id="MEY9258930.1"/>
    </source>
</evidence>
<dbReference type="RefSeq" id="WP_370036268.1">
    <property type="nucleotide sequence ID" value="NZ_JBGBYS010000010.1"/>
</dbReference>
<feature type="compositionally biased region" description="Polar residues" evidence="2">
    <location>
        <begin position="1"/>
        <end position="23"/>
    </location>
</feature>
<accession>A0ABV4EKH7</accession>
<evidence type="ECO:0000256" key="1">
    <source>
        <dbReference type="ARBA" id="ARBA00006817"/>
    </source>
</evidence>
<dbReference type="InterPro" id="IPR013538">
    <property type="entry name" value="ASHA1/2-like_C"/>
</dbReference>
<dbReference type="InterPro" id="IPR023393">
    <property type="entry name" value="START-like_dom_sf"/>
</dbReference>
<evidence type="ECO:0000256" key="2">
    <source>
        <dbReference type="SAM" id="MobiDB-lite"/>
    </source>
</evidence>